<evidence type="ECO:0000259" key="10">
    <source>
        <dbReference type="PROSITE" id="PS50893"/>
    </source>
</evidence>
<evidence type="ECO:0000256" key="3">
    <source>
        <dbReference type="ARBA" id="ARBA00022505"/>
    </source>
</evidence>
<dbReference type="RefSeq" id="WP_209356871.1">
    <property type="nucleotide sequence ID" value="NZ_CP060010.1"/>
</dbReference>
<dbReference type="GO" id="GO:0015098">
    <property type="term" value="F:molybdate ion transmembrane transporter activity"/>
    <property type="evidence" value="ECO:0007669"/>
    <property type="project" value="InterPro"/>
</dbReference>
<dbReference type="SUPFAM" id="SSF50331">
    <property type="entry name" value="MOP-like"/>
    <property type="match status" value="1"/>
</dbReference>
<keyword evidence="8" id="KW-0472">Membrane</keyword>
<keyword evidence="5" id="KW-0547">Nucleotide-binding</keyword>
<dbReference type="KEGG" id="cact:HZ995_01150"/>
<evidence type="ECO:0000259" key="11">
    <source>
        <dbReference type="PROSITE" id="PS51866"/>
    </source>
</evidence>
<dbReference type="Pfam" id="PF00005">
    <property type="entry name" value="ABC_tran"/>
    <property type="match status" value="1"/>
</dbReference>
<gene>
    <name evidence="12" type="primary">modC</name>
    <name evidence="12" type="ORF">HZ995_01150</name>
</gene>
<dbReference type="EMBL" id="CP060010">
    <property type="protein sequence ID" value="QTN36168.1"/>
    <property type="molecule type" value="Genomic_DNA"/>
</dbReference>
<dbReference type="Gene3D" id="2.40.50.100">
    <property type="match status" value="1"/>
</dbReference>
<dbReference type="PROSITE" id="PS51866">
    <property type="entry name" value="MOP"/>
    <property type="match status" value="1"/>
</dbReference>
<dbReference type="GO" id="GO:0140359">
    <property type="term" value="F:ABC-type transporter activity"/>
    <property type="evidence" value="ECO:0007669"/>
    <property type="project" value="InterPro"/>
</dbReference>
<evidence type="ECO:0000313" key="13">
    <source>
        <dbReference type="Proteomes" id="UP000665026"/>
    </source>
</evidence>
<evidence type="ECO:0000313" key="12">
    <source>
        <dbReference type="EMBL" id="QTN36168.1"/>
    </source>
</evidence>
<proteinExistence type="predicted"/>
<dbReference type="Gene3D" id="3.40.50.300">
    <property type="entry name" value="P-loop containing nucleotide triphosphate hydrolases"/>
    <property type="match status" value="1"/>
</dbReference>
<organism evidence="12 13">
    <name type="scientific">Cognatishimia activa</name>
    <dbReference type="NCBI Taxonomy" id="1715691"/>
    <lineage>
        <taxon>Bacteria</taxon>
        <taxon>Pseudomonadati</taxon>
        <taxon>Pseudomonadota</taxon>
        <taxon>Alphaproteobacteria</taxon>
        <taxon>Rhodobacterales</taxon>
        <taxon>Paracoccaceae</taxon>
        <taxon>Cognatishimia</taxon>
    </lineage>
</organism>
<dbReference type="Proteomes" id="UP000665026">
    <property type="component" value="Chromosome"/>
</dbReference>
<evidence type="ECO:0000256" key="7">
    <source>
        <dbReference type="ARBA" id="ARBA00022967"/>
    </source>
</evidence>
<dbReference type="NCBIfam" id="TIGR02142">
    <property type="entry name" value="modC_ABC"/>
    <property type="match status" value="1"/>
</dbReference>
<accession>A0A975EQ73</accession>
<dbReference type="GO" id="GO:0016887">
    <property type="term" value="F:ATP hydrolysis activity"/>
    <property type="evidence" value="ECO:0007669"/>
    <property type="project" value="InterPro"/>
</dbReference>
<evidence type="ECO:0000256" key="6">
    <source>
        <dbReference type="ARBA" id="ARBA00022840"/>
    </source>
</evidence>
<dbReference type="InterPro" id="IPR017871">
    <property type="entry name" value="ABC_transporter-like_CS"/>
</dbReference>
<evidence type="ECO:0000256" key="8">
    <source>
        <dbReference type="ARBA" id="ARBA00023136"/>
    </source>
</evidence>
<keyword evidence="1" id="KW-0813">Transport</keyword>
<feature type="domain" description="Mop" evidence="11">
    <location>
        <begin position="292"/>
        <end position="358"/>
    </location>
</feature>
<protein>
    <submittedName>
        <fullName evidence="12">Molybdenum ABC transporter ATP-binding protein</fullName>
    </submittedName>
</protein>
<dbReference type="SUPFAM" id="SSF52540">
    <property type="entry name" value="P-loop containing nucleoside triphosphate hydrolases"/>
    <property type="match status" value="1"/>
</dbReference>
<reference evidence="12" key="1">
    <citation type="submission" date="2020-07" db="EMBL/GenBank/DDBJ databases">
        <title>Genome sequences of bacteria associated with the marine, planktonic diatom Thalassiosira profunda strain ECT2AJA-044.</title>
        <authorList>
            <person name="Gargas C.B."/>
            <person name="Roberts W.R."/>
            <person name="Alverson A.J."/>
        </authorList>
    </citation>
    <scope>NUCLEOTIDE SEQUENCE</scope>
    <source>
        <strain evidence="12">ECT2AJA-044</strain>
    </source>
</reference>
<dbReference type="InterPro" id="IPR011868">
    <property type="entry name" value="ModC_ABC_ATP-bd"/>
</dbReference>
<dbReference type="PANTHER" id="PTHR43514:SF4">
    <property type="entry name" value="ABC TRANSPORTER I FAMILY MEMBER 10"/>
    <property type="match status" value="1"/>
</dbReference>
<dbReference type="PANTHER" id="PTHR43514">
    <property type="entry name" value="ABC TRANSPORTER I FAMILY MEMBER 10"/>
    <property type="match status" value="1"/>
</dbReference>
<dbReference type="PROSITE" id="PS50893">
    <property type="entry name" value="ABC_TRANSPORTER_2"/>
    <property type="match status" value="1"/>
</dbReference>
<dbReference type="Pfam" id="PF03459">
    <property type="entry name" value="TOBE"/>
    <property type="match status" value="1"/>
</dbReference>
<dbReference type="AlphaFoldDB" id="A0A975EQ73"/>
<dbReference type="InterPro" id="IPR003593">
    <property type="entry name" value="AAA+_ATPase"/>
</dbReference>
<evidence type="ECO:0000256" key="4">
    <source>
        <dbReference type="ARBA" id="ARBA00022519"/>
    </source>
</evidence>
<keyword evidence="2" id="KW-1003">Cell membrane</keyword>
<dbReference type="InterPro" id="IPR004606">
    <property type="entry name" value="Mop_domain"/>
</dbReference>
<dbReference type="SMART" id="SM00382">
    <property type="entry name" value="AAA"/>
    <property type="match status" value="1"/>
</dbReference>
<dbReference type="GO" id="GO:0005524">
    <property type="term" value="F:ATP binding"/>
    <property type="evidence" value="ECO:0007669"/>
    <property type="project" value="UniProtKB-KW"/>
</dbReference>
<evidence type="ECO:0000256" key="1">
    <source>
        <dbReference type="ARBA" id="ARBA00022448"/>
    </source>
</evidence>
<dbReference type="InterPro" id="IPR027417">
    <property type="entry name" value="P-loop_NTPase"/>
</dbReference>
<dbReference type="InterPro" id="IPR005116">
    <property type="entry name" value="Transp-assoc_OB_typ1"/>
</dbReference>
<dbReference type="InterPro" id="IPR003439">
    <property type="entry name" value="ABC_transporter-like_ATP-bd"/>
</dbReference>
<evidence type="ECO:0000256" key="5">
    <source>
        <dbReference type="ARBA" id="ARBA00022741"/>
    </source>
</evidence>
<keyword evidence="3 9" id="KW-0500">Molybdenum</keyword>
<dbReference type="InterPro" id="IPR008995">
    <property type="entry name" value="Mo/tungstate-bd_C_term_dom"/>
</dbReference>
<dbReference type="PROSITE" id="PS00211">
    <property type="entry name" value="ABC_TRANSPORTER_1"/>
    <property type="match status" value="1"/>
</dbReference>
<keyword evidence="7" id="KW-1278">Translocase</keyword>
<dbReference type="InterPro" id="IPR050334">
    <property type="entry name" value="Molybdenum_import_ModC"/>
</dbReference>
<name>A0A975EQ73_9RHOB</name>
<keyword evidence="4" id="KW-0997">Cell inner membrane</keyword>
<sequence length="361" mass="38454">MSIEVQISHHFQGFDLDVAFQAPAGVTALFGPSGAGKTSIIQSVAGLLTPDDGQITMSGRKVLDRTAGINLAPQKRNVGYVFQEARLFPHLSVVRNLSYGPKARGQAVDHGYQEQIVTMLGLDHLLGRRPQALSGGEKQRVALARALLAKPEVLLLDEPLAALDAARKEEILPYLERLRDHAEVPILYVSHSVSEVARLANHVILLRDGKVAKAGPVEEVFSDTSSAAVLGLRESGAVLRARVTAHHEDGLTELSGAGTKLHLPRVMASVGDDVRLRIKASDVMLSLTRPDGISALNVMEARIEDILAGQGPGVLVRLACGDAHVLARVTQRSAKTMALAKGQMVFAIVKSVSVAQADVGT</sequence>
<feature type="domain" description="ABC transporter" evidence="10">
    <location>
        <begin position="2"/>
        <end position="233"/>
    </location>
</feature>
<keyword evidence="6 12" id="KW-0067">ATP-binding</keyword>
<evidence type="ECO:0000256" key="2">
    <source>
        <dbReference type="ARBA" id="ARBA00022475"/>
    </source>
</evidence>
<dbReference type="GO" id="GO:0016020">
    <property type="term" value="C:membrane"/>
    <property type="evidence" value="ECO:0007669"/>
    <property type="project" value="InterPro"/>
</dbReference>
<evidence type="ECO:0000256" key="9">
    <source>
        <dbReference type="PROSITE-ProRule" id="PRU01213"/>
    </source>
</evidence>